<sequence>MKKIFIIGSLIGLSIFTTATFGMTKERIIKKRWDGNVHEKIIKVKKCWPHRGYCRIKKRTIYLNRDWPDRVVIREKEW</sequence>
<dbReference type="AlphaFoldDB" id="A0A220VG04"/>
<keyword evidence="1" id="KW-1133">Transmembrane helix</keyword>
<dbReference type="RefSeq" id="WP_089074020.1">
    <property type="nucleotide sequence ID" value="NZ_CBCSAM010000002.1"/>
</dbReference>
<evidence type="ECO:0000313" key="2">
    <source>
        <dbReference type="EMBL" id="ASK79112.1"/>
    </source>
</evidence>
<organism evidence="2 3">
    <name type="scientific">Paraphotobacterium marinum</name>
    <dbReference type="NCBI Taxonomy" id="1755811"/>
    <lineage>
        <taxon>Bacteria</taxon>
        <taxon>Pseudomonadati</taxon>
        <taxon>Pseudomonadota</taxon>
        <taxon>Gammaproteobacteria</taxon>
        <taxon>Vibrionales</taxon>
        <taxon>Vibrionaceae</taxon>
        <taxon>Paraphotobacterium</taxon>
    </lineage>
</organism>
<protein>
    <submittedName>
        <fullName evidence="2">Uncharacterized protein</fullName>
    </submittedName>
</protein>
<dbReference type="Proteomes" id="UP000242175">
    <property type="component" value="Chromosome small"/>
</dbReference>
<keyword evidence="3" id="KW-1185">Reference proteome</keyword>
<accession>A0A220VG04</accession>
<reference evidence="2 3" key="1">
    <citation type="journal article" date="2016" name="Int. J. Syst. Evol. Microbiol.">
        <title>Paraphotobacterium marinum gen. nov., sp. nov., a member of the family Vibrionaceae, isolated from surface seawater.</title>
        <authorList>
            <person name="Huang Z."/>
            <person name="Dong C."/>
            <person name="Shao Z."/>
        </authorList>
    </citation>
    <scope>NUCLEOTIDE SEQUENCE [LARGE SCALE GENOMIC DNA]</scope>
    <source>
        <strain evidence="2 3">NSCS20N07D</strain>
    </source>
</reference>
<keyword evidence="1" id="KW-0812">Transmembrane</keyword>
<evidence type="ECO:0000313" key="3">
    <source>
        <dbReference type="Proteomes" id="UP000242175"/>
    </source>
</evidence>
<dbReference type="KEGG" id="pmai:CF386_08560"/>
<feature type="transmembrane region" description="Helical" evidence="1">
    <location>
        <begin position="6"/>
        <end position="24"/>
    </location>
</feature>
<dbReference type="EMBL" id="CP022356">
    <property type="protein sequence ID" value="ASK79112.1"/>
    <property type="molecule type" value="Genomic_DNA"/>
</dbReference>
<keyword evidence="1" id="KW-0472">Membrane</keyword>
<gene>
    <name evidence="2" type="ORF">CF386_08560</name>
</gene>
<name>A0A220VG04_9GAMM</name>
<evidence type="ECO:0000256" key="1">
    <source>
        <dbReference type="SAM" id="Phobius"/>
    </source>
</evidence>
<proteinExistence type="predicted"/>